<sequence>MVYLKRKAEFFTSSLRVRSVFYILLMIICFQHKRKQLLFFRQAPTTQHTHKKVCNTNAHQYQLLININLKINSLQEIQWSYEYKNYKINNKKVTVILEKLTRSTRTIQFHFKI</sequence>
<evidence type="ECO:0000313" key="2">
    <source>
        <dbReference type="EMBL" id="RUS86815.1"/>
    </source>
</evidence>
<name>A0A433TZ34_ELYCH</name>
<protein>
    <submittedName>
        <fullName evidence="2">Uncharacterized protein</fullName>
    </submittedName>
</protein>
<reference evidence="2 3" key="1">
    <citation type="submission" date="2019-01" db="EMBL/GenBank/DDBJ databases">
        <title>A draft genome assembly of the solar-powered sea slug Elysia chlorotica.</title>
        <authorList>
            <person name="Cai H."/>
            <person name="Li Q."/>
            <person name="Fang X."/>
            <person name="Li J."/>
            <person name="Curtis N.E."/>
            <person name="Altenburger A."/>
            <person name="Shibata T."/>
            <person name="Feng M."/>
            <person name="Maeda T."/>
            <person name="Schwartz J.A."/>
            <person name="Shigenobu S."/>
            <person name="Lundholm N."/>
            <person name="Nishiyama T."/>
            <person name="Yang H."/>
            <person name="Hasebe M."/>
            <person name="Li S."/>
            <person name="Pierce S.K."/>
            <person name="Wang J."/>
        </authorList>
    </citation>
    <scope>NUCLEOTIDE SEQUENCE [LARGE SCALE GENOMIC DNA]</scope>
    <source>
        <strain evidence="2">EC2010</strain>
        <tissue evidence="2">Whole organism of an adult</tissue>
    </source>
</reference>
<organism evidence="2 3">
    <name type="scientific">Elysia chlorotica</name>
    <name type="common">Eastern emerald elysia</name>
    <name type="synonym">Sea slug</name>
    <dbReference type="NCBI Taxonomy" id="188477"/>
    <lineage>
        <taxon>Eukaryota</taxon>
        <taxon>Metazoa</taxon>
        <taxon>Spiralia</taxon>
        <taxon>Lophotrochozoa</taxon>
        <taxon>Mollusca</taxon>
        <taxon>Gastropoda</taxon>
        <taxon>Heterobranchia</taxon>
        <taxon>Euthyneura</taxon>
        <taxon>Panpulmonata</taxon>
        <taxon>Sacoglossa</taxon>
        <taxon>Placobranchoidea</taxon>
        <taxon>Plakobranchidae</taxon>
        <taxon>Elysia</taxon>
    </lineage>
</organism>
<evidence type="ECO:0000256" key="1">
    <source>
        <dbReference type="SAM" id="Phobius"/>
    </source>
</evidence>
<dbReference type="Proteomes" id="UP000271974">
    <property type="component" value="Unassembled WGS sequence"/>
</dbReference>
<proteinExistence type="predicted"/>
<keyword evidence="3" id="KW-1185">Reference proteome</keyword>
<gene>
    <name evidence="2" type="ORF">EGW08_005411</name>
</gene>
<accession>A0A433TZ34</accession>
<keyword evidence="1" id="KW-0812">Transmembrane</keyword>
<evidence type="ECO:0000313" key="3">
    <source>
        <dbReference type="Proteomes" id="UP000271974"/>
    </source>
</evidence>
<feature type="transmembrane region" description="Helical" evidence="1">
    <location>
        <begin position="15"/>
        <end position="32"/>
    </location>
</feature>
<dbReference type="AlphaFoldDB" id="A0A433TZ34"/>
<comment type="caution">
    <text evidence="2">The sequence shown here is derived from an EMBL/GenBank/DDBJ whole genome shotgun (WGS) entry which is preliminary data.</text>
</comment>
<dbReference type="EMBL" id="RQTK01000127">
    <property type="protein sequence ID" value="RUS86815.1"/>
    <property type="molecule type" value="Genomic_DNA"/>
</dbReference>
<keyword evidence="1" id="KW-1133">Transmembrane helix</keyword>
<keyword evidence="1" id="KW-0472">Membrane</keyword>